<comment type="caution">
    <text evidence="4">The sequence shown here is derived from an EMBL/GenBank/DDBJ whole genome shotgun (WGS) entry which is preliminary data.</text>
</comment>
<feature type="compositionally biased region" description="Polar residues" evidence="1">
    <location>
        <begin position="162"/>
        <end position="186"/>
    </location>
</feature>
<evidence type="ECO:0000256" key="1">
    <source>
        <dbReference type="SAM" id="MobiDB-lite"/>
    </source>
</evidence>
<organism evidence="4 5">
    <name type="scientific">Daldinia eschscholtzii</name>
    <dbReference type="NCBI Taxonomy" id="292717"/>
    <lineage>
        <taxon>Eukaryota</taxon>
        <taxon>Fungi</taxon>
        <taxon>Dikarya</taxon>
        <taxon>Ascomycota</taxon>
        <taxon>Pezizomycotina</taxon>
        <taxon>Sordariomycetes</taxon>
        <taxon>Xylariomycetidae</taxon>
        <taxon>Xylariales</taxon>
        <taxon>Hypoxylaceae</taxon>
        <taxon>Daldinia</taxon>
    </lineage>
</organism>
<proteinExistence type="predicted"/>
<accession>A0AAX6M6V6</accession>
<feature type="compositionally biased region" description="Polar residues" evidence="1">
    <location>
        <begin position="196"/>
        <end position="206"/>
    </location>
</feature>
<feature type="region of interest" description="Disordered" evidence="1">
    <location>
        <begin position="58"/>
        <end position="105"/>
    </location>
</feature>
<feature type="signal peptide" evidence="3">
    <location>
        <begin position="1"/>
        <end position="16"/>
    </location>
</feature>
<feature type="region of interest" description="Disordered" evidence="1">
    <location>
        <begin position="18"/>
        <end position="37"/>
    </location>
</feature>
<keyword evidence="2" id="KW-0812">Transmembrane</keyword>
<dbReference type="EMBL" id="JBANMG010000010">
    <property type="protein sequence ID" value="KAK6948378.1"/>
    <property type="molecule type" value="Genomic_DNA"/>
</dbReference>
<evidence type="ECO:0000256" key="2">
    <source>
        <dbReference type="SAM" id="Phobius"/>
    </source>
</evidence>
<keyword evidence="5" id="KW-1185">Reference proteome</keyword>
<feature type="transmembrane region" description="Helical" evidence="2">
    <location>
        <begin position="110"/>
        <end position="132"/>
    </location>
</feature>
<evidence type="ECO:0000313" key="4">
    <source>
        <dbReference type="EMBL" id="KAK6948378.1"/>
    </source>
</evidence>
<evidence type="ECO:0000313" key="5">
    <source>
        <dbReference type="Proteomes" id="UP001369815"/>
    </source>
</evidence>
<sequence>MRFPYMLLAFAASVTADNTAQSRRSDETGLTLESRKPVEASQMLEARHSWFEDTTVPLPAICDPESPMRDHEKCQQTKNPEGDNGEGEDDDEKHDHKGGDNDEKHHGGGVIAGAVIGSLIALLFLLTMWYCFRIRPNRRARILEQRRKADELENGYGFSPPGTHQPTPAVQPMPGSQNPSQQNVRFQPTPYPGNVPSPSVTNSSMSGLALPTPALTYSPSVTSTTASPLSPLPAHALADKPPAYVAVAALQSSEPQPEASAYQMGQTPMPMDPPLYHLTEEPRPAIMDIKGEHLPRY</sequence>
<dbReference type="Proteomes" id="UP001369815">
    <property type="component" value="Unassembled WGS sequence"/>
</dbReference>
<reference evidence="4 5" key="1">
    <citation type="journal article" date="2024" name="Front Chem Biol">
        <title>Unveiling the potential of Daldinia eschscholtzii MFLUCC 19-0629 through bioactivity and bioinformatics studies for enhanced sustainable agriculture production.</title>
        <authorList>
            <person name="Brooks S."/>
            <person name="Weaver J.A."/>
            <person name="Klomchit A."/>
            <person name="Alharthi S.A."/>
            <person name="Onlamun T."/>
            <person name="Nurani R."/>
            <person name="Vong T.K."/>
            <person name="Alberti F."/>
            <person name="Greco C."/>
        </authorList>
    </citation>
    <scope>NUCLEOTIDE SEQUENCE [LARGE SCALE GENOMIC DNA]</scope>
    <source>
        <strain evidence="4">MFLUCC 19-0629</strain>
    </source>
</reference>
<gene>
    <name evidence="4" type="ORF">Daesc_010144</name>
</gene>
<keyword evidence="3" id="KW-0732">Signal</keyword>
<protein>
    <submittedName>
        <fullName evidence="4">Uncharacterized protein</fullName>
    </submittedName>
</protein>
<feature type="compositionally biased region" description="Basic and acidic residues" evidence="1">
    <location>
        <begin position="66"/>
        <end position="75"/>
    </location>
</feature>
<keyword evidence="2" id="KW-1133">Transmembrane helix</keyword>
<name>A0AAX6M6V6_9PEZI</name>
<feature type="region of interest" description="Disordered" evidence="1">
    <location>
        <begin position="153"/>
        <end position="206"/>
    </location>
</feature>
<feature type="chain" id="PRO_5043904215" evidence="3">
    <location>
        <begin position="17"/>
        <end position="297"/>
    </location>
</feature>
<feature type="compositionally biased region" description="Basic and acidic residues" evidence="1">
    <location>
        <begin position="93"/>
        <end position="105"/>
    </location>
</feature>
<evidence type="ECO:0000256" key="3">
    <source>
        <dbReference type="SAM" id="SignalP"/>
    </source>
</evidence>
<feature type="compositionally biased region" description="Basic and acidic residues" evidence="1">
    <location>
        <begin position="23"/>
        <end position="37"/>
    </location>
</feature>
<feature type="compositionally biased region" description="Acidic residues" evidence="1">
    <location>
        <begin position="83"/>
        <end position="92"/>
    </location>
</feature>
<dbReference type="AlphaFoldDB" id="A0AAX6M6V6"/>
<keyword evidence="2" id="KW-0472">Membrane</keyword>